<sequence length="120" mass="13985">HTQKGKKKNEPAPVDPATMYESLKNRIAALEEEEVLEEEEERRFAEEAQKSVRGMEENAVHSKYVELFAEFKRMERDHQKEKQKLTKDKDAGKAYIVQLNGHILWTSRTSERPVNQGKSD</sequence>
<protein>
    <submittedName>
        <fullName evidence="2">Uncharacterized protein</fullName>
    </submittedName>
</protein>
<reference evidence="2 3" key="1">
    <citation type="submission" date="2019-02" db="EMBL/GenBank/DDBJ databases">
        <title>Genome sequencing of the rare red list fungi Hericium alpestre (H. flagellum).</title>
        <authorList>
            <person name="Buettner E."/>
            <person name="Kellner H."/>
        </authorList>
    </citation>
    <scope>NUCLEOTIDE SEQUENCE [LARGE SCALE GENOMIC DNA]</scope>
    <source>
        <strain evidence="2 3">DSM 108284</strain>
    </source>
</reference>
<dbReference type="AlphaFoldDB" id="A0A4Y9ZHI8"/>
<evidence type="ECO:0000313" key="2">
    <source>
        <dbReference type="EMBL" id="TFY73640.1"/>
    </source>
</evidence>
<gene>
    <name evidence="2" type="ORF">EWM64_g10370</name>
</gene>
<name>A0A4Y9ZHI8_9AGAM</name>
<accession>A0A4Y9ZHI8</accession>
<evidence type="ECO:0000256" key="1">
    <source>
        <dbReference type="SAM" id="Coils"/>
    </source>
</evidence>
<dbReference type="OrthoDB" id="442921at2759"/>
<feature type="non-terminal residue" evidence="2">
    <location>
        <position position="1"/>
    </location>
</feature>
<keyword evidence="1" id="KW-0175">Coiled coil</keyword>
<dbReference type="STRING" id="135208.A0A4Y9ZHI8"/>
<organism evidence="2 3">
    <name type="scientific">Hericium alpestre</name>
    <dbReference type="NCBI Taxonomy" id="135208"/>
    <lineage>
        <taxon>Eukaryota</taxon>
        <taxon>Fungi</taxon>
        <taxon>Dikarya</taxon>
        <taxon>Basidiomycota</taxon>
        <taxon>Agaricomycotina</taxon>
        <taxon>Agaricomycetes</taxon>
        <taxon>Russulales</taxon>
        <taxon>Hericiaceae</taxon>
        <taxon>Hericium</taxon>
    </lineage>
</organism>
<feature type="coiled-coil region" evidence="1">
    <location>
        <begin position="20"/>
        <end position="84"/>
    </location>
</feature>
<proteinExistence type="predicted"/>
<dbReference type="Proteomes" id="UP000298061">
    <property type="component" value="Unassembled WGS sequence"/>
</dbReference>
<comment type="caution">
    <text evidence="2">The sequence shown here is derived from an EMBL/GenBank/DDBJ whole genome shotgun (WGS) entry which is preliminary data.</text>
</comment>
<keyword evidence="3" id="KW-1185">Reference proteome</keyword>
<evidence type="ECO:0000313" key="3">
    <source>
        <dbReference type="Proteomes" id="UP000298061"/>
    </source>
</evidence>
<dbReference type="EMBL" id="SFCI01002676">
    <property type="protein sequence ID" value="TFY73640.1"/>
    <property type="molecule type" value="Genomic_DNA"/>
</dbReference>